<protein>
    <submittedName>
        <fullName evidence="9">Cytochrome c oxidase subunit 1</fullName>
    </submittedName>
</protein>
<feature type="transmembrane region" description="Helical" evidence="7">
    <location>
        <begin position="108"/>
        <end position="128"/>
    </location>
</feature>
<dbReference type="STRING" id="286727.SAMN02982917_6524"/>
<feature type="transmembrane region" description="Helical" evidence="7">
    <location>
        <begin position="390"/>
        <end position="411"/>
    </location>
</feature>
<accession>A0A1X7HLC9</accession>
<dbReference type="PRINTS" id="PR01165">
    <property type="entry name" value="CYCOXIDASEI"/>
</dbReference>
<feature type="transmembrane region" description="Helical" evidence="7">
    <location>
        <begin position="268"/>
        <end position="286"/>
    </location>
</feature>
<dbReference type="InterPro" id="IPR000883">
    <property type="entry name" value="Cyt_C_Oxase_1"/>
</dbReference>
<feature type="transmembrane region" description="Helical" evidence="7">
    <location>
        <begin position="231"/>
        <end position="256"/>
    </location>
</feature>
<keyword evidence="6" id="KW-0249">Electron transport</keyword>
<dbReference type="Gene3D" id="1.20.210.10">
    <property type="entry name" value="Cytochrome c oxidase-like, subunit I domain"/>
    <property type="match status" value="1"/>
</dbReference>
<evidence type="ECO:0000256" key="4">
    <source>
        <dbReference type="ARBA" id="ARBA00022989"/>
    </source>
</evidence>
<feature type="transmembrane region" description="Helical" evidence="7">
    <location>
        <begin position="298"/>
        <end position="325"/>
    </location>
</feature>
<dbReference type="Pfam" id="PF00115">
    <property type="entry name" value="COX1"/>
    <property type="match status" value="1"/>
</dbReference>
<sequence length="572" mass="62118">MSAVGFADLSHDEASASVGSTWAAARRLMLAFLVTGFSALMIGASIGPLQALNYAGIDLYPFLEPALKTYYQGLTIHGVLNAYVFTFFVTAGLLVYLPAREMDVPIPLGLWGACYGTMAVGTLMLLVAMFDNSATVLWTFYPPLKGSAFFYVGMTLLAFGSVLPLPVLLVMRRRWRTLHPGMITPLVTYMSVITMLMWGVCSLGVGLELLVQLVPWSLGWIDAVNPMIARTLFWLTGHPIVYFWLMPAYVSWYGLLPRQAGGKLASDTMARITFVMLFVFSLPVGSHHQFADPGFSPIWRGILTALTMSVALPSLITAFTIGLSLEYAGRRRGGRGIFGWFTALPWGNPAVAAQVLAAITFIVGGSTGLVNGSWQLDSIVHNTTYLPGHFHLTVGSVTALTFMSLAFWMVPHLSGKALVSRRLALASVWLWFVGISLFAVGMLWSGLHGVPRRAWVSSLPAPVYDALYGNAQLPLAVVGLGGAVLWLALLCFYSLFFASLVFGAKTEEGREIGFAEVLGAYAGSAAPNRVAGALDHIWIMTWLVALATVAAYVPILWPFLQHANLSTGWRVW</sequence>
<dbReference type="PANTHER" id="PTHR10422:SF40">
    <property type="entry name" value="CYTOCHROME C OXIDASE SUBUNIT I"/>
    <property type="match status" value="1"/>
</dbReference>
<dbReference type="RefSeq" id="WP_085091361.1">
    <property type="nucleotide sequence ID" value="NZ_FXAK01000009.1"/>
</dbReference>
<comment type="subcellular location">
    <subcellularLocation>
        <location evidence="1">Membrane</location>
        <topology evidence="1">Multi-pass membrane protein</topology>
    </subcellularLocation>
</comment>
<feature type="transmembrane region" description="Helical" evidence="7">
    <location>
        <begin position="337"/>
        <end position="370"/>
    </location>
</feature>
<organism evidence="9 10">
    <name type="scientific">Azospirillum oryzae</name>
    <dbReference type="NCBI Taxonomy" id="286727"/>
    <lineage>
        <taxon>Bacteria</taxon>
        <taxon>Pseudomonadati</taxon>
        <taxon>Pseudomonadota</taxon>
        <taxon>Alphaproteobacteria</taxon>
        <taxon>Rhodospirillales</taxon>
        <taxon>Azospirillaceae</taxon>
        <taxon>Azospirillum</taxon>
    </lineage>
</organism>
<keyword evidence="6" id="KW-0813">Transport</keyword>
<feature type="domain" description="Cytochrome oxidase subunit I profile" evidence="8">
    <location>
        <begin position="22"/>
        <end position="508"/>
    </location>
</feature>
<evidence type="ECO:0000256" key="5">
    <source>
        <dbReference type="ARBA" id="ARBA00023136"/>
    </source>
</evidence>
<feature type="transmembrane region" description="Helical" evidence="7">
    <location>
        <begin position="183"/>
        <end position="211"/>
    </location>
</feature>
<proteinExistence type="inferred from homology"/>
<dbReference type="GO" id="GO:0020037">
    <property type="term" value="F:heme binding"/>
    <property type="evidence" value="ECO:0007669"/>
    <property type="project" value="InterPro"/>
</dbReference>
<dbReference type="GO" id="GO:0004129">
    <property type="term" value="F:cytochrome-c oxidase activity"/>
    <property type="evidence" value="ECO:0007669"/>
    <property type="project" value="InterPro"/>
</dbReference>
<gene>
    <name evidence="9" type="ORF">SAMN02982917_6524</name>
</gene>
<evidence type="ECO:0000256" key="6">
    <source>
        <dbReference type="RuleBase" id="RU000370"/>
    </source>
</evidence>
<evidence type="ECO:0000256" key="7">
    <source>
        <dbReference type="SAM" id="Phobius"/>
    </source>
</evidence>
<keyword evidence="6" id="KW-0479">Metal-binding</keyword>
<feature type="transmembrane region" description="Helical" evidence="7">
    <location>
        <begin position="28"/>
        <end position="50"/>
    </location>
</feature>
<name>A0A1X7HLC9_9PROT</name>
<dbReference type="InterPro" id="IPR023615">
    <property type="entry name" value="Cyt_c_Oxase_su1_BS"/>
</dbReference>
<evidence type="ECO:0000256" key="1">
    <source>
        <dbReference type="ARBA" id="ARBA00004141"/>
    </source>
</evidence>
<dbReference type="SUPFAM" id="SSF81442">
    <property type="entry name" value="Cytochrome c oxidase subunit I-like"/>
    <property type="match status" value="1"/>
</dbReference>
<keyword evidence="5 7" id="KW-0472">Membrane</keyword>
<keyword evidence="6" id="KW-0349">Heme</keyword>
<feature type="transmembrane region" description="Helical" evidence="7">
    <location>
        <begin position="148"/>
        <end position="171"/>
    </location>
</feature>
<dbReference type="Proteomes" id="UP000192936">
    <property type="component" value="Unassembled WGS sequence"/>
</dbReference>
<feature type="transmembrane region" description="Helical" evidence="7">
    <location>
        <begin position="537"/>
        <end position="560"/>
    </location>
</feature>
<evidence type="ECO:0000313" key="10">
    <source>
        <dbReference type="Proteomes" id="UP000192936"/>
    </source>
</evidence>
<dbReference type="PROSITE" id="PS00077">
    <property type="entry name" value="COX1_CUB"/>
    <property type="match status" value="1"/>
</dbReference>
<feature type="transmembrane region" description="Helical" evidence="7">
    <location>
        <begin position="423"/>
        <end position="444"/>
    </location>
</feature>
<dbReference type="PROSITE" id="PS50855">
    <property type="entry name" value="COX1"/>
    <property type="match status" value="1"/>
</dbReference>
<dbReference type="EMBL" id="FXAK01000009">
    <property type="protein sequence ID" value="SMF88849.1"/>
    <property type="molecule type" value="Genomic_DNA"/>
</dbReference>
<evidence type="ECO:0000313" key="9">
    <source>
        <dbReference type="EMBL" id="SMF88849.1"/>
    </source>
</evidence>
<keyword evidence="3 6" id="KW-0812">Transmembrane</keyword>
<keyword evidence="2 6" id="KW-0679">Respiratory chain</keyword>
<dbReference type="PANTHER" id="PTHR10422">
    <property type="entry name" value="CYTOCHROME C OXIDASE SUBUNIT 1"/>
    <property type="match status" value="1"/>
</dbReference>
<keyword evidence="6" id="KW-0408">Iron</keyword>
<evidence type="ECO:0000259" key="8">
    <source>
        <dbReference type="PROSITE" id="PS50855"/>
    </source>
</evidence>
<dbReference type="GO" id="GO:0016020">
    <property type="term" value="C:membrane"/>
    <property type="evidence" value="ECO:0007669"/>
    <property type="project" value="UniProtKB-SubCell"/>
</dbReference>
<feature type="transmembrane region" description="Helical" evidence="7">
    <location>
        <begin position="475"/>
        <end position="502"/>
    </location>
</feature>
<evidence type="ECO:0000256" key="3">
    <source>
        <dbReference type="ARBA" id="ARBA00022692"/>
    </source>
</evidence>
<dbReference type="InterPro" id="IPR036927">
    <property type="entry name" value="Cyt_c_oxase-like_su1_sf"/>
</dbReference>
<comment type="similarity">
    <text evidence="6">Belongs to the heme-copper respiratory oxidase family.</text>
</comment>
<reference evidence="9 10" key="1">
    <citation type="submission" date="2017-04" db="EMBL/GenBank/DDBJ databases">
        <authorList>
            <person name="Afonso C.L."/>
            <person name="Miller P.J."/>
            <person name="Scott M.A."/>
            <person name="Spackman E."/>
            <person name="Goraichik I."/>
            <person name="Dimitrov K.M."/>
            <person name="Suarez D.L."/>
            <person name="Swayne D.E."/>
        </authorList>
    </citation>
    <scope>NUCLEOTIDE SEQUENCE [LARGE SCALE GENOMIC DNA]</scope>
    <source>
        <strain evidence="9 10">A2P</strain>
    </source>
</reference>
<keyword evidence="4 7" id="KW-1133">Transmembrane helix</keyword>
<dbReference type="OrthoDB" id="9764568at2"/>
<dbReference type="GO" id="GO:0009060">
    <property type="term" value="P:aerobic respiration"/>
    <property type="evidence" value="ECO:0007669"/>
    <property type="project" value="InterPro"/>
</dbReference>
<dbReference type="AlphaFoldDB" id="A0A1X7HLC9"/>
<dbReference type="InterPro" id="IPR023616">
    <property type="entry name" value="Cyt_c_oxase-like_su1_dom"/>
</dbReference>
<feature type="transmembrane region" description="Helical" evidence="7">
    <location>
        <begin position="70"/>
        <end position="96"/>
    </location>
</feature>
<evidence type="ECO:0000256" key="2">
    <source>
        <dbReference type="ARBA" id="ARBA00022660"/>
    </source>
</evidence>